<dbReference type="EMBL" id="JAGIZQ010000004">
    <property type="protein sequence ID" value="KAH6632864.1"/>
    <property type="molecule type" value="Genomic_DNA"/>
</dbReference>
<proteinExistence type="predicted"/>
<reference evidence="1 2" key="1">
    <citation type="journal article" date="2021" name="Nat. Commun.">
        <title>Genetic determinants of endophytism in the Arabidopsis root mycobiome.</title>
        <authorList>
            <person name="Mesny F."/>
            <person name="Miyauchi S."/>
            <person name="Thiergart T."/>
            <person name="Pickel B."/>
            <person name="Atanasova L."/>
            <person name="Karlsson M."/>
            <person name="Huettel B."/>
            <person name="Barry K.W."/>
            <person name="Haridas S."/>
            <person name="Chen C."/>
            <person name="Bauer D."/>
            <person name="Andreopoulos W."/>
            <person name="Pangilinan J."/>
            <person name="LaButti K."/>
            <person name="Riley R."/>
            <person name="Lipzen A."/>
            <person name="Clum A."/>
            <person name="Drula E."/>
            <person name="Henrissat B."/>
            <person name="Kohler A."/>
            <person name="Grigoriev I.V."/>
            <person name="Martin F.M."/>
            <person name="Hacquard S."/>
        </authorList>
    </citation>
    <scope>NUCLEOTIDE SEQUENCE [LARGE SCALE GENOMIC DNA]</scope>
    <source>
        <strain evidence="1 2">MPI-SDFR-AT-0079</strain>
    </source>
</reference>
<accession>A0ACB7PBP1</accession>
<sequence length="176" mass="19445">MAVPRHRQRQCGQVSSFGSCFVSLLGRGVRMHPLLADDQPVRGDQVGHLSVFLLVRLTKVGGVDCKRMHEDHASAGWVSRRSVVQTGHIRHPRLTPVTRFGGQPKRGSLVSLHIHEWAAPRVKGLRGWNKAACPLLEAHEPTRNHRERASSCNLVFKFDQPHVSSSIPTSGILPGP</sequence>
<organism evidence="1 2">
    <name type="scientific">Chaetomium tenue</name>
    <dbReference type="NCBI Taxonomy" id="1854479"/>
    <lineage>
        <taxon>Eukaryota</taxon>
        <taxon>Fungi</taxon>
        <taxon>Dikarya</taxon>
        <taxon>Ascomycota</taxon>
        <taxon>Pezizomycotina</taxon>
        <taxon>Sordariomycetes</taxon>
        <taxon>Sordariomycetidae</taxon>
        <taxon>Sordariales</taxon>
        <taxon>Chaetomiaceae</taxon>
        <taxon>Chaetomium</taxon>
    </lineage>
</organism>
<keyword evidence="2" id="KW-1185">Reference proteome</keyword>
<protein>
    <submittedName>
        <fullName evidence="1">Uncharacterized protein</fullName>
    </submittedName>
</protein>
<evidence type="ECO:0000313" key="1">
    <source>
        <dbReference type="EMBL" id="KAH6632864.1"/>
    </source>
</evidence>
<gene>
    <name evidence="1" type="ORF">F5144DRAFT_265187</name>
</gene>
<name>A0ACB7PBP1_9PEZI</name>
<evidence type="ECO:0000313" key="2">
    <source>
        <dbReference type="Proteomes" id="UP000724584"/>
    </source>
</evidence>
<dbReference type="Proteomes" id="UP000724584">
    <property type="component" value="Unassembled WGS sequence"/>
</dbReference>
<comment type="caution">
    <text evidence="1">The sequence shown here is derived from an EMBL/GenBank/DDBJ whole genome shotgun (WGS) entry which is preliminary data.</text>
</comment>